<organism evidence="14 15">
    <name type="scientific">Kerstersia gyiorum</name>
    <dbReference type="NCBI Taxonomy" id="206506"/>
    <lineage>
        <taxon>Bacteria</taxon>
        <taxon>Pseudomonadati</taxon>
        <taxon>Pseudomonadota</taxon>
        <taxon>Betaproteobacteria</taxon>
        <taxon>Burkholderiales</taxon>
        <taxon>Alcaligenaceae</taxon>
        <taxon>Kerstersia</taxon>
    </lineage>
</organism>
<evidence type="ECO:0000259" key="13">
    <source>
        <dbReference type="Pfam" id="PF07238"/>
    </source>
</evidence>
<evidence type="ECO:0000259" key="12">
    <source>
        <dbReference type="Pfam" id="PF00535"/>
    </source>
</evidence>
<comment type="caution">
    <text evidence="11">Lacks conserved residue(s) required for the propagation of feature annotation.</text>
</comment>
<dbReference type="InterPro" id="IPR003919">
    <property type="entry name" value="Cell_synth_A"/>
</dbReference>
<feature type="transmembrane region" description="Helical" evidence="11">
    <location>
        <begin position="84"/>
        <end position="102"/>
    </location>
</feature>
<dbReference type="InterPro" id="IPR005150">
    <property type="entry name" value="Cellulose_synth"/>
</dbReference>
<keyword evidence="9 11" id="KW-0472">Membrane</keyword>
<dbReference type="NCBIfam" id="TIGR03030">
    <property type="entry name" value="CelA"/>
    <property type="match status" value="1"/>
</dbReference>
<evidence type="ECO:0000256" key="7">
    <source>
        <dbReference type="ARBA" id="ARBA00022916"/>
    </source>
</evidence>
<dbReference type="Pfam" id="PF03552">
    <property type="entry name" value="Cellulose_synt"/>
    <property type="match status" value="1"/>
</dbReference>
<feature type="domain" description="Glycosyltransferase 2-like" evidence="12">
    <location>
        <begin position="164"/>
        <end position="331"/>
    </location>
</feature>
<evidence type="ECO:0000256" key="2">
    <source>
        <dbReference type="ARBA" id="ARBA00022475"/>
    </source>
</evidence>
<dbReference type="Proteomes" id="UP000292039">
    <property type="component" value="Unassembled WGS sequence"/>
</dbReference>
<dbReference type="CDD" id="cd06421">
    <property type="entry name" value="CESA_CelA_like"/>
    <property type="match status" value="1"/>
</dbReference>
<keyword evidence="8 11" id="KW-1133">Transmembrane helix</keyword>
<comment type="subcellular location">
    <subcellularLocation>
        <location evidence="1">Cell inner membrane</location>
        <topology evidence="1">Multi-pass membrane protein</topology>
    </subcellularLocation>
</comment>
<dbReference type="RefSeq" id="WP_130486345.1">
    <property type="nucleotide sequence ID" value="NZ_CBCSEB010000003.1"/>
</dbReference>
<keyword evidence="7 11" id="KW-0135">Cellulose biosynthesis</keyword>
<evidence type="ECO:0000256" key="9">
    <source>
        <dbReference type="ARBA" id="ARBA00023136"/>
    </source>
</evidence>
<evidence type="ECO:0000256" key="10">
    <source>
        <dbReference type="ARBA" id="ARBA00048682"/>
    </source>
</evidence>
<dbReference type="PRINTS" id="PR01439">
    <property type="entry name" value="CELLSNTHASEA"/>
</dbReference>
<dbReference type="GeneID" id="99728242"/>
<keyword evidence="3 11" id="KW-0997">Cell inner membrane</keyword>
<keyword evidence="5 11" id="KW-0808">Transferase</keyword>
<accession>A0A4Q7MVL7</accession>
<keyword evidence="6 11" id="KW-0812">Transmembrane</keyword>
<feature type="transmembrane region" description="Helical" evidence="11">
    <location>
        <begin position="527"/>
        <end position="546"/>
    </location>
</feature>
<dbReference type="SUPFAM" id="SSF53448">
    <property type="entry name" value="Nucleotide-diphospho-sugar transferases"/>
    <property type="match status" value="1"/>
</dbReference>
<evidence type="ECO:0000256" key="5">
    <source>
        <dbReference type="ARBA" id="ARBA00022679"/>
    </source>
</evidence>
<evidence type="ECO:0000256" key="4">
    <source>
        <dbReference type="ARBA" id="ARBA00022676"/>
    </source>
</evidence>
<comment type="function">
    <text evidence="11">Catalytic subunit of cellulose synthase. It polymerizes uridine 5'-diphosphate glucose to cellulose.</text>
</comment>
<dbReference type="InterPro" id="IPR029044">
    <property type="entry name" value="Nucleotide-diphossugar_trans"/>
</dbReference>
<protein>
    <recommendedName>
        <fullName evidence="11">Cellulose synthase catalytic subunit [UDP-forming]</fullName>
        <ecNumber evidence="11">2.4.1.12</ecNumber>
    </recommendedName>
</protein>
<dbReference type="GO" id="GO:0005886">
    <property type="term" value="C:plasma membrane"/>
    <property type="evidence" value="ECO:0007669"/>
    <property type="project" value="UniProtKB-SubCell"/>
</dbReference>
<dbReference type="GO" id="GO:0006011">
    <property type="term" value="P:UDP-alpha-D-glucose metabolic process"/>
    <property type="evidence" value="ECO:0007669"/>
    <property type="project" value="InterPro"/>
</dbReference>
<evidence type="ECO:0000313" key="14">
    <source>
        <dbReference type="EMBL" id="RZS73048.1"/>
    </source>
</evidence>
<feature type="transmembrane region" description="Helical" evidence="11">
    <location>
        <begin position="38"/>
        <end position="54"/>
    </location>
</feature>
<dbReference type="PANTHER" id="PTHR43867">
    <property type="entry name" value="CELLULOSE SYNTHASE CATALYTIC SUBUNIT A [UDP-FORMING]"/>
    <property type="match status" value="1"/>
</dbReference>
<comment type="caution">
    <text evidence="14">The sequence shown here is derived from an EMBL/GenBank/DDBJ whole genome shotgun (WGS) entry which is preliminary data.</text>
</comment>
<evidence type="ECO:0000256" key="8">
    <source>
        <dbReference type="ARBA" id="ARBA00022989"/>
    </source>
</evidence>
<dbReference type="EC" id="2.4.1.12" evidence="11"/>
<dbReference type="GO" id="GO:0016760">
    <property type="term" value="F:cellulose synthase (UDP-forming) activity"/>
    <property type="evidence" value="ECO:0007669"/>
    <property type="project" value="UniProtKB-EC"/>
</dbReference>
<feature type="transmembrane region" description="Helical" evidence="11">
    <location>
        <begin position="558"/>
        <end position="582"/>
    </location>
</feature>
<evidence type="ECO:0000256" key="11">
    <source>
        <dbReference type="RuleBase" id="RU365020"/>
    </source>
</evidence>
<keyword evidence="11" id="KW-0973">c-di-GMP</keyword>
<proteinExistence type="predicted"/>
<keyword evidence="4 11" id="KW-0328">Glycosyltransferase</keyword>
<evidence type="ECO:0000256" key="6">
    <source>
        <dbReference type="ARBA" id="ARBA00022692"/>
    </source>
</evidence>
<dbReference type="GO" id="GO:0030244">
    <property type="term" value="P:cellulose biosynthetic process"/>
    <property type="evidence" value="ECO:0007669"/>
    <property type="project" value="UniProtKB-KW"/>
</dbReference>
<evidence type="ECO:0000313" key="15">
    <source>
        <dbReference type="Proteomes" id="UP000292039"/>
    </source>
</evidence>
<name>A0A4Q7MVL7_9BURK</name>
<dbReference type="InterPro" id="IPR009875">
    <property type="entry name" value="PilZ_domain"/>
</dbReference>
<feature type="transmembrane region" description="Helical" evidence="11">
    <location>
        <begin position="432"/>
        <end position="459"/>
    </location>
</feature>
<evidence type="ECO:0000256" key="1">
    <source>
        <dbReference type="ARBA" id="ARBA00004429"/>
    </source>
</evidence>
<dbReference type="GO" id="GO:0035438">
    <property type="term" value="F:cyclic-di-GMP binding"/>
    <property type="evidence" value="ECO:0007669"/>
    <property type="project" value="InterPro"/>
</dbReference>
<sequence>MNATPSSHDKPSTPSLADRLSAWGERAADLPLWNSRPVRYAIVALSVFLFYLVITVPLSLGQQAFFAVASITLSLLLRRVPGRIALFAMIMLSIAASLRYMYWRLTSTLGFEHILDIIFGFTLLIAELYALVTLLLGYFQSAWPLHRKPVPLPDDVSQWPTVDIFIPTYNEPLAIVRQTVFNAMALDWPRDKIKIYVLDDGRREEFREFCAEAGVTHVTRNNNFHAKAGNINAALEHTTGDYIAIFDCDHIPTRSFLQITMGWFLKDPKLSMIQTPHVFYSPDPFERNLQTFRVTPNEGELFYGLLQDGNDLWNATFFCGSCAVIKRAPLLEVGGIAVETVTEDAHTALKMQRLGYNTAYLGIPQAAGLATESLSGHIGQRIRWARGMAQIFRMDCPLLGKGLKLAQRLCYTNAALHFFYGLPRLIFLTAPLAYLLFGIHVFNASALMITAYAVPHILLATVTNSQVQGKFRHSFWNEVYESVLAWYILRPVLVAFFIDPKLGKFNVTAKGGVIDKAYFDWTMAKPYLVLLALNLLGVGFGVYHLVTGASFAEHGVTATLTINLFWIVYNTLLLAACVAAASETRQVRESHRVSMRIKSMLKLASGGTIACETVDFSQGGLGIRLPDDVDVPLHERLMVSIYRNDEEATLPAKVVFSRGRNIGLQFVDLTPQQEVEFARMTFARADIWTTFWGKLKRDKPLSSLASLLRVSMRGIALLFIHSKNMLVDLVKGNRVETKRTKLETGD</sequence>
<comment type="cofactor">
    <cofactor evidence="11">
        <name>Mg(2+)</name>
        <dbReference type="ChEBI" id="CHEBI:18420"/>
    </cofactor>
</comment>
<dbReference type="Gene3D" id="2.40.10.220">
    <property type="entry name" value="predicted glycosyltransferase like domains"/>
    <property type="match status" value="1"/>
</dbReference>
<comment type="pathway">
    <text evidence="11">Glycan metabolism; bacterial cellulose biosynthesis.</text>
</comment>
<dbReference type="EMBL" id="SGWZ01000001">
    <property type="protein sequence ID" value="RZS73048.1"/>
    <property type="molecule type" value="Genomic_DNA"/>
</dbReference>
<dbReference type="Pfam" id="PF00535">
    <property type="entry name" value="Glycos_transf_2"/>
    <property type="match status" value="1"/>
</dbReference>
<dbReference type="UniPathway" id="UPA00694"/>
<dbReference type="InterPro" id="IPR001173">
    <property type="entry name" value="Glyco_trans_2-like"/>
</dbReference>
<comment type="catalytic activity">
    <reaction evidence="10 11">
        <text>[(1-&gt;4)-beta-D-glucosyl](n) + UDP-alpha-D-glucose = [(1-&gt;4)-beta-D-glucosyl](n+1) + UDP + H(+)</text>
        <dbReference type="Rhea" id="RHEA:19929"/>
        <dbReference type="Rhea" id="RHEA-COMP:10033"/>
        <dbReference type="Rhea" id="RHEA-COMP:10034"/>
        <dbReference type="ChEBI" id="CHEBI:15378"/>
        <dbReference type="ChEBI" id="CHEBI:18246"/>
        <dbReference type="ChEBI" id="CHEBI:58223"/>
        <dbReference type="ChEBI" id="CHEBI:58885"/>
        <dbReference type="EC" id="2.4.1.12"/>
    </reaction>
</comment>
<dbReference type="SUPFAM" id="SSF141371">
    <property type="entry name" value="PilZ domain-like"/>
    <property type="match status" value="1"/>
</dbReference>
<dbReference type="Gene3D" id="3.90.550.10">
    <property type="entry name" value="Spore Coat Polysaccharide Biosynthesis Protein SpsA, Chain A"/>
    <property type="match status" value="1"/>
</dbReference>
<feature type="domain" description="PilZ" evidence="13">
    <location>
        <begin position="586"/>
        <end position="682"/>
    </location>
</feature>
<evidence type="ECO:0000256" key="3">
    <source>
        <dbReference type="ARBA" id="ARBA00022519"/>
    </source>
</evidence>
<dbReference type="Pfam" id="PF07238">
    <property type="entry name" value="PilZ"/>
    <property type="match status" value="1"/>
</dbReference>
<dbReference type="PANTHER" id="PTHR43867:SF2">
    <property type="entry name" value="CELLULOSE SYNTHASE CATALYTIC SUBUNIT A [UDP-FORMING]"/>
    <property type="match status" value="1"/>
</dbReference>
<feature type="transmembrane region" description="Helical" evidence="11">
    <location>
        <begin position="114"/>
        <end position="139"/>
    </location>
</feature>
<dbReference type="InterPro" id="IPR050321">
    <property type="entry name" value="Glycosyltr_2/OpgH_subfam"/>
</dbReference>
<gene>
    <name evidence="14" type="ORF">EV679_0232</name>
</gene>
<dbReference type="AlphaFoldDB" id="A0A4Q7MVL7"/>
<keyword evidence="2 11" id="KW-1003">Cell membrane</keyword>
<reference evidence="14 15" key="1">
    <citation type="submission" date="2019-02" db="EMBL/GenBank/DDBJ databases">
        <title>Genomic Encyclopedia of Type Strains, Phase IV (KMG-IV): sequencing the most valuable type-strain genomes for metagenomic binning, comparative biology and taxonomic classification.</title>
        <authorList>
            <person name="Goeker M."/>
        </authorList>
    </citation>
    <scope>NUCLEOTIDE SEQUENCE [LARGE SCALE GENOMIC DNA]</scope>
    <source>
        <strain evidence="14 15">DSM 16618</strain>
    </source>
</reference>
<dbReference type="NCBIfam" id="NF008558">
    <property type="entry name" value="PRK11498.1"/>
    <property type="match status" value="1"/>
</dbReference>